<reference evidence="1 2" key="1">
    <citation type="submission" date="2017-05" db="EMBL/GenBank/DDBJ databases">
        <title>Genomic insights into alkan degradation activity of Oleiphilus messinensis.</title>
        <authorList>
            <person name="Kozyavkin S.A."/>
            <person name="Slesarev A.I."/>
            <person name="Golyshin P.N."/>
            <person name="Korzhenkov A."/>
            <person name="Golyshina O.N."/>
            <person name="Toshchakov S.V."/>
        </authorList>
    </citation>
    <scope>NUCLEOTIDE SEQUENCE [LARGE SCALE GENOMIC DNA]</scope>
    <source>
        <strain evidence="1 2">ME102</strain>
    </source>
</reference>
<name>A0A1Y0I897_9GAMM</name>
<dbReference type="RefSeq" id="WP_087461682.1">
    <property type="nucleotide sequence ID" value="NZ_CP021425.1"/>
</dbReference>
<evidence type="ECO:0000313" key="2">
    <source>
        <dbReference type="Proteomes" id="UP000196027"/>
    </source>
</evidence>
<dbReference type="AlphaFoldDB" id="A0A1Y0I897"/>
<dbReference type="Proteomes" id="UP000196027">
    <property type="component" value="Chromosome"/>
</dbReference>
<protein>
    <submittedName>
        <fullName evidence="1">Uncharacterized protein</fullName>
    </submittedName>
</protein>
<dbReference type="EMBL" id="CP021425">
    <property type="protein sequence ID" value="ARU56718.1"/>
    <property type="molecule type" value="Genomic_DNA"/>
</dbReference>
<gene>
    <name evidence="1" type="ORF">OLMES_2668</name>
</gene>
<keyword evidence="2" id="KW-1185">Reference proteome</keyword>
<dbReference type="KEGG" id="ome:OLMES_2668"/>
<sequence length="270" mass="32318">MNWPIDNAEWLKNRKQAWLELKANSIDVLTWFRSKDLKQVRHYFLTGEEDQDNPLPDYSHGKRLAKYPVPLFIKIWFYPEPSLEYFRSLLSHAGIRDIRDCYHSIGLSNFPQYNTDYGMMGGREEVVFYALYGNTFEEYRSLPFALPETELGFANQFGGYQAVIFWLLQGYPVFSSVQYSINHWYQSLPLRDDLYQEKDDLIYLMYLIDNFDDPHGLPRESSRYFRVAEKYLDIFENKPLPAWVKDLWDGVKKKEVTVPEKYQHYERSKF</sequence>
<accession>A0A1Y0I897</accession>
<proteinExistence type="predicted"/>
<organism evidence="1 2">
    <name type="scientific">Oleiphilus messinensis</name>
    <dbReference type="NCBI Taxonomy" id="141451"/>
    <lineage>
        <taxon>Bacteria</taxon>
        <taxon>Pseudomonadati</taxon>
        <taxon>Pseudomonadota</taxon>
        <taxon>Gammaproteobacteria</taxon>
        <taxon>Oceanospirillales</taxon>
        <taxon>Oleiphilaceae</taxon>
        <taxon>Oleiphilus</taxon>
    </lineage>
</organism>
<evidence type="ECO:0000313" key="1">
    <source>
        <dbReference type="EMBL" id="ARU56718.1"/>
    </source>
</evidence>